<dbReference type="Proteomes" id="UP001648503">
    <property type="component" value="Unassembled WGS sequence"/>
</dbReference>
<dbReference type="EMBL" id="JAFCIX010000379">
    <property type="protein sequence ID" value="KAH6592505.1"/>
    <property type="molecule type" value="Genomic_DNA"/>
</dbReference>
<dbReference type="Pfam" id="PF00027">
    <property type="entry name" value="cNMP_binding"/>
    <property type="match status" value="1"/>
</dbReference>
<accession>A0ABQ8F5C5</accession>
<evidence type="ECO:0000256" key="1">
    <source>
        <dbReference type="SAM" id="MobiDB-lite"/>
    </source>
</evidence>
<comment type="caution">
    <text evidence="3">The sequence shown here is derived from an EMBL/GenBank/DDBJ whole genome shotgun (WGS) entry which is preliminary data.</text>
</comment>
<sequence length="971" mass="109034">MEKMPEKMPSPLVAATTLLKFRRATIEGQHVYAGADERSPGRRAVQGLGASTSVGSVRASHKLSTANPMNLHVADAVTSTLLDRGLSADTHSSGSHHSRTINSPSIGNRCDTSNIPPIYLTSAPCSIPHDDISTIACSRADTPGTILRNGQNKNTFDPLSMTCSPATRKNIFATRRLASRDLDPSITSQLPLKERKAAVDVVSMQYSEGQDQRTEEAAIFNLSHPITSVSPSNFLQSAPRSPIYPPVSSTEQTILPPLLRYPPTATPPKTAQYNRPRSVSYVAPLNGSSRFPNRSHSYHTASSEPEQTTVSQSAGNSDRSKNITHHKLNHSTYTVDDDQLLLQMGTSRMGGRSNAGQNLARVKLHINPSASHTNDPSGVDDVQIISPATPTRIGRSLSLSKDRSHRAPLDQNSVCETKNVKPKLPLEVRSGSNTDDLDLCDKNSTTPYLKLFLPADIKTQMISLHPSLKASMDGETAATVSHLLTKPHRGSVQFQEKFHRRFSNIQVVSQAPIASSIIPTIPELKIELEEPKNEMIPIGTSIGSRRLWRVASASIKLGMRLARVYKYITRKTQNVQLAPLVETSSLTYMLRNMQAHTDTSFSIKVRELLNAFQKTRTPENLEALERTLSIRLRSFSRFSINQRNQFIEIMNLEAFQKDTLLVKEGHISLAFYFILNGQVEIFKIKDGLKYRINVLNSGDSLGDRTMNMLSDRRTACVATTMDTELLRIDKADFFKIAQVKDERSISNRIAQLSRIPYMEASENGFIEKAAHFFKCITYDANEQILLEGTETLDLFWILRGTCRCVKLVPFVQKRVRNGFSSVRNCMRAHQENIPLAEDEERSDQLLRVQELQEYDFFPDMPKNIERLDQWLTDSMFNKDDYIDFLTEQDPICSPLLSYASVIAKTKVEVMTISRVDFCRLASVRMIIKLLLTQNIQRVPIEMLQTAYLEKRSWDCYKKRIASEVRNRQHNK</sequence>
<organism evidence="3 4">
    <name type="scientific">Batrachochytrium salamandrivorans</name>
    <dbReference type="NCBI Taxonomy" id="1357716"/>
    <lineage>
        <taxon>Eukaryota</taxon>
        <taxon>Fungi</taxon>
        <taxon>Fungi incertae sedis</taxon>
        <taxon>Chytridiomycota</taxon>
        <taxon>Chytridiomycota incertae sedis</taxon>
        <taxon>Chytridiomycetes</taxon>
        <taxon>Rhizophydiales</taxon>
        <taxon>Rhizophydiales incertae sedis</taxon>
        <taxon>Batrachochytrium</taxon>
    </lineage>
</organism>
<protein>
    <recommendedName>
        <fullName evidence="2">Cyclic nucleotide-binding domain-containing protein</fullName>
    </recommendedName>
</protein>
<evidence type="ECO:0000259" key="2">
    <source>
        <dbReference type="PROSITE" id="PS50042"/>
    </source>
</evidence>
<dbReference type="PANTHER" id="PTHR23011:SF28">
    <property type="entry name" value="CYCLIC NUCLEOTIDE-BINDING DOMAIN CONTAINING PROTEIN"/>
    <property type="match status" value="1"/>
</dbReference>
<proteinExistence type="predicted"/>
<dbReference type="CDD" id="cd00038">
    <property type="entry name" value="CAP_ED"/>
    <property type="match status" value="1"/>
</dbReference>
<feature type="region of interest" description="Disordered" evidence="1">
    <location>
        <begin position="254"/>
        <end position="330"/>
    </location>
</feature>
<feature type="region of interest" description="Disordered" evidence="1">
    <location>
        <begin position="388"/>
        <end position="408"/>
    </location>
</feature>
<dbReference type="PANTHER" id="PTHR23011">
    <property type="entry name" value="CYCLIC NUCLEOTIDE-BINDING DOMAIN CONTAINING PROTEIN"/>
    <property type="match status" value="1"/>
</dbReference>
<keyword evidence="4" id="KW-1185">Reference proteome</keyword>
<dbReference type="SMART" id="SM00100">
    <property type="entry name" value="cNMP"/>
    <property type="match status" value="1"/>
</dbReference>
<gene>
    <name evidence="3" type="ORF">BASA50_008120</name>
</gene>
<dbReference type="InterPro" id="IPR000595">
    <property type="entry name" value="cNMP-bd_dom"/>
</dbReference>
<evidence type="ECO:0000313" key="4">
    <source>
        <dbReference type="Proteomes" id="UP001648503"/>
    </source>
</evidence>
<evidence type="ECO:0000313" key="3">
    <source>
        <dbReference type="EMBL" id="KAH6592505.1"/>
    </source>
</evidence>
<feature type="compositionally biased region" description="Polar residues" evidence="1">
    <location>
        <begin position="286"/>
        <end position="317"/>
    </location>
</feature>
<feature type="region of interest" description="Disordered" evidence="1">
    <location>
        <begin position="87"/>
        <end position="108"/>
    </location>
</feature>
<feature type="compositionally biased region" description="Polar residues" evidence="1">
    <location>
        <begin position="267"/>
        <end position="277"/>
    </location>
</feature>
<dbReference type="Gene3D" id="2.60.120.10">
    <property type="entry name" value="Jelly Rolls"/>
    <property type="match status" value="2"/>
</dbReference>
<feature type="domain" description="Cyclic nucleotide-binding" evidence="2">
    <location>
        <begin position="634"/>
        <end position="736"/>
    </location>
</feature>
<reference evidence="3 4" key="1">
    <citation type="submission" date="2021-02" db="EMBL/GenBank/DDBJ databases">
        <title>Variation within the Batrachochytrium salamandrivorans European outbreak.</title>
        <authorList>
            <person name="Kelly M."/>
            <person name="Pasmans F."/>
            <person name="Shea T.P."/>
            <person name="Munoz J.F."/>
            <person name="Carranza S."/>
            <person name="Cuomo C.A."/>
            <person name="Martel A."/>
        </authorList>
    </citation>
    <scope>NUCLEOTIDE SEQUENCE [LARGE SCALE GENOMIC DNA]</scope>
    <source>
        <strain evidence="3 4">AMFP18/2</strain>
    </source>
</reference>
<name>A0ABQ8F5C5_9FUNG</name>
<dbReference type="SUPFAM" id="SSF51206">
    <property type="entry name" value="cAMP-binding domain-like"/>
    <property type="match status" value="2"/>
</dbReference>
<dbReference type="PROSITE" id="PS50042">
    <property type="entry name" value="CNMP_BINDING_3"/>
    <property type="match status" value="1"/>
</dbReference>
<dbReference type="InterPro" id="IPR018490">
    <property type="entry name" value="cNMP-bd_dom_sf"/>
</dbReference>
<dbReference type="InterPro" id="IPR014710">
    <property type="entry name" value="RmlC-like_jellyroll"/>
</dbReference>